<dbReference type="EMBL" id="OX336425">
    <property type="protein sequence ID" value="CAI2767144.1"/>
    <property type="molecule type" value="Genomic_DNA"/>
</dbReference>
<proteinExistence type="predicted"/>
<dbReference type="EMBL" id="CADCST010000107">
    <property type="protein sequence ID" value="CAA9200860.1"/>
    <property type="molecule type" value="Genomic_DNA"/>
</dbReference>
<evidence type="ECO:0000313" key="4">
    <source>
        <dbReference type="Proteomes" id="UP001152749"/>
    </source>
</evidence>
<dbReference type="RefSeq" id="WP_173967349.1">
    <property type="nucleotide sequence ID" value="NZ_CADCST010000107.1"/>
</dbReference>
<dbReference type="Proteomes" id="UP000474567">
    <property type="component" value="Unassembled WGS sequence"/>
</dbReference>
<sequence length="176" mass="19290">MKLIKKNELEKIIGKKSFWSPKKIVGLCEYGAGIEEIDDALGTQNFFKIKPLVNFTKYSDGIEISIMHNFKLYHLAINNSDIKSITLESGGVIDVEERSVIKRAVVGGLLLGPIGAIVGGVSGVKDKIIKDNDSVIIIAQSEGKEQAVICTIKKGKTQELAKFFKENFGNSFSVNK</sequence>
<organism evidence="2 4">
    <name type="scientific">Flavobacterium collinsii</name>
    <dbReference type="NCBI Taxonomy" id="1114861"/>
    <lineage>
        <taxon>Bacteria</taxon>
        <taxon>Pseudomonadati</taxon>
        <taxon>Bacteroidota</taxon>
        <taxon>Flavobacteriia</taxon>
        <taxon>Flavobacteriales</taxon>
        <taxon>Flavobacteriaceae</taxon>
        <taxon>Flavobacterium</taxon>
    </lineage>
</organism>
<protein>
    <submittedName>
        <fullName evidence="2">Uncharacterized protein</fullName>
    </submittedName>
</protein>
<dbReference type="Proteomes" id="UP001152749">
    <property type="component" value="Chromosome"/>
</dbReference>
<evidence type="ECO:0000313" key="2">
    <source>
        <dbReference type="EMBL" id="CAI2767144.1"/>
    </source>
</evidence>
<reference evidence="2" key="2">
    <citation type="submission" date="2022-09" db="EMBL/GenBank/DDBJ databases">
        <authorList>
            <person name="Duchaud E."/>
        </authorList>
    </citation>
    <scope>NUCLEOTIDE SEQUENCE</scope>
    <source>
        <strain evidence="2">TRV642</strain>
    </source>
</reference>
<dbReference type="AlphaFoldDB" id="A0A9W4TI18"/>
<gene>
    <name evidence="1" type="ORF">FLACOL7796_03482</name>
    <name evidence="2" type="ORF">TRV642_2257</name>
</gene>
<evidence type="ECO:0000313" key="3">
    <source>
        <dbReference type="Proteomes" id="UP000474567"/>
    </source>
</evidence>
<keyword evidence="3" id="KW-1185">Reference proteome</keyword>
<reference evidence="1 3" key="1">
    <citation type="submission" date="2020-02" db="EMBL/GenBank/DDBJ databases">
        <authorList>
            <person name="Criscuolo A."/>
        </authorList>
    </citation>
    <scope>NUCLEOTIDE SEQUENCE [LARGE SCALE GENOMIC DNA]</scope>
    <source>
        <strain evidence="1">CECT7796</strain>
    </source>
</reference>
<name>A0A9W4TI18_9FLAO</name>
<accession>A0A9W4TI18</accession>
<dbReference type="KEGG" id="fcs:TRV642_2257"/>
<evidence type="ECO:0000313" key="1">
    <source>
        <dbReference type="EMBL" id="CAA9200860.1"/>
    </source>
</evidence>